<sequence>MAAPSALWRSPLFCLCLVTLVTVAQTQWDNGTAPVGASPDHEEKSDLTCPGTGTSASFLWHGLTVIEARAADDYAPSTYLHRGTEIVHRPTDEDEGNITGKEQQPTAMPKEIVHRPTDEDEGNITGKEQQPTAMPKEIVHRPTDKDEGNITGKEQQATPMPRIDDSRGKGVNCETDEEGMNITDFSATDSEFINARDRNENLIVNGGPFDGRRNGPPMIEKAVESSSREQEGPSLEKLAESLKGLLHP</sequence>
<evidence type="ECO:0000313" key="4">
    <source>
        <dbReference type="Proteomes" id="UP000041254"/>
    </source>
</evidence>
<proteinExistence type="predicted"/>
<dbReference type="InParanoid" id="A0A0G4GIA2"/>
<feature type="signal peptide" evidence="2">
    <location>
        <begin position="1"/>
        <end position="26"/>
    </location>
</feature>
<dbReference type="EMBL" id="CDMY01000677">
    <property type="protein sequence ID" value="CEM29571.1"/>
    <property type="molecule type" value="Genomic_DNA"/>
</dbReference>
<keyword evidence="2" id="KW-0732">Signal</keyword>
<keyword evidence="4" id="KW-1185">Reference proteome</keyword>
<name>A0A0G4GIA2_VITBC</name>
<protein>
    <submittedName>
        <fullName evidence="3">Uncharacterized protein</fullName>
    </submittedName>
</protein>
<feature type="compositionally biased region" description="Basic and acidic residues" evidence="1">
    <location>
        <begin position="137"/>
        <end position="148"/>
    </location>
</feature>
<feature type="region of interest" description="Disordered" evidence="1">
    <location>
        <begin position="204"/>
        <end position="248"/>
    </location>
</feature>
<dbReference type="AlphaFoldDB" id="A0A0G4GIA2"/>
<reference evidence="3 4" key="1">
    <citation type="submission" date="2014-11" db="EMBL/GenBank/DDBJ databases">
        <authorList>
            <person name="Zhu J."/>
            <person name="Qi W."/>
            <person name="Song R."/>
        </authorList>
    </citation>
    <scope>NUCLEOTIDE SEQUENCE [LARGE SCALE GENOMIC DNA]</scope>
</reference>
<accession>A0A0G4GIA2</accession>
<gene>
    <name evidence="3" type="ORF">Vbra_17831</name>
</gene>
<organism evidence="3 4">
    <name type="scientific">Vitrella brassicaformis (strain CCMP3155)</name>
    <dbReference type="NCBI Taxonomy" id="1169540"/>
    <lineage>
        <taxon>Eukaryota</taxon>
        <taxon>Sar</taxon>
        <taxon>Alveolata</taxon>
        <taxon>Colpodellida</taxon>
        <taxon>Vitrellaceae</taxon>
        <taxon>Vitrella</taxon>
    </lineage>
</organism>
<evidence type="ECO:0000313" key="3">
    <source>
        <dbReference type="EMBL" id="CEM29571.1"/>
    </source>
</evidence>
<feature type="region of interest" description="Disordered" evidence="1">
    <location>
        <begin position="89"/>
        <end position="170"/>
    </location>
</feature>
<dbReference type="VEuPathDB" id="CryptoDB:Vbra_17831"/>
<feature type="compositionally biased region" description="Basic and acidic residues" evidence="1">
    <location>
        <begin position="221"/>
        <end position="231"/>
    </location>
</feature>
<dbReference type="Proteomes" id="UP000041254">
    <property type="component" value="Unassembled WGS sequence"/>
</dbReference>
<feature type="chain" id="PRO_5005190221" evidence="2">
    <location>
        <begin position="27"/>
        <end position="248"/>
    </location>
</feature>
<evidence type="ECO:0000256" key="1">
    <source>
        <dbReference type="SAM" id="MobiDB-lite"/>
    </source>
</evidence>
<evidence type="ECO:0000256" key="2">
    <source>
        <dbReference type="SAM" id="SignalP"/>
    </source>
</evidence>